<dbReference type="PIRSF" id="PIRSF010376">
    <property type="entry name" value="IspE"/>
    <property type="match status" value="1"/>
</dbReference>
<comment type="function">
    <text evidence="10">Catalyzes the phosphorylation of the position 2 hydroxy group of 4-diphosphocytidyl-2C-methyl-D-erythritol.</text>
</comment>
<feature type="binding site" evidence="10">
    <location>
        <begin position="94"/>
        <end position="104"/>
    </location>
    <ligand>
        <name>ATP</name>
        <dbReference type="ChEBI" id="CHEBI:30616"/>
    </ligand>
</feature>
<evidence type="ECO:0000256" key="7">
    <source>
        <dbReference type="ARBA" id="ARBA00022840"/>
    </source>
</evidence>
<keyword evidence="8 10" id="KW-0414">Isoprene biosynthesis</keyword>
<dbReference type="EC" id="2.7.1.148" evidence="2 10"/>
<keyword evidence="7 10" id="KW-0067">ATP-binding</keyword>
<feature type="active site" evidence="10">
    <location>
        <position position="136"/>
    </location>
</feature>
<feature type="domain" description="GHMP kinase C-terminal" evidence="12">
    <location>
        <begin position="204"/>
        <end position="276"/>
    </location>
</feature>
<dbReference type="GO" id="GO:0050515">
    <property type="term" value="F:4-(cytidine 5'-diphospho)-2-C-methyl-D-erythritol kinase activity"/>
    <property type="evidence" value="ECO:0007669"/>
    <property type="project" value="UniProtKB-EC"/>
</dbReference>
<evidence type="ECO:0000256" key="8">
    <source>
        <dbReference type="ARBA" id="ARBA00023229"/>
    </source>
</evidence>
<dbReference type="Gene3D" id="3.30.70.890">
    <property type="entry name" value="GHMP kinase, C-terminal domain"/>
    <property type="match status" value="1"/>
</dbReference>
<dbReference type="PANTHER" id="PTHR43527:SF2">
    <property type="entry name" value="4-DIPHOSPHOCYTIDYL-2-C-METHYL-D-ERYTHRITOL KINASE, CHLOROPLASTIC"/>
    <property type="match status" value="1"/>
</dbReference>
<dbReference type="InterPro" id="IPR006204">
    <property type="entry name" value="GHMP_kinase_N_dom"/>
</dbReference>
<sequence>MSVLTEPARAKLNLTLLVHGRRADGYHELESLVAFADLADEVSLESGDAPILDVSGPFAEAIDGENLMERVSLAAAAHVPGLQTGRIGLEKHLPVAAGLGGGSADAAACLRLLMRMEPHRLTNNIAETIANALGSDILACLKSEAALMQGRGEQLTPVSGLPRAGVVVVNPGAPLSAAEIYGELGADDLEKDFAPEIVRLDFDRSFEALAEYLETRGNHLQATAAKRLPVIAEVLKGLEDLEGARCVRLSGSGPTCFALFEDEAQAAAQAETLAQHHPDWWVRATAIGG</sequence>
<feature type="domain" description="GHMP kinase N-terminal" evidence="11">
    <location>
        <begin position="78"/>
        <end position="141"/>
    </location>
</feature>
<evidence type="ECO:0000259" key="12">
    <source>
        <dbReference type="Pfam" id="PF08544"/>
    </source>
</evidence>
<evidence type="ECO:0000256" key="1">
    <source>
        <dbReference type="ARBA" id="ARBA00009684"/>
    </source>
</evidence>
<dbReference type="Proteomes" id="UP001597102">
    <property type="component" value="Unassembled WGS sequence"/>
</dbReference>
<evidence type="ECO:0000313" key="13">
    <source>
        <dbReference type="EMBL" id="MFD0988410.1"/>
    </source>
</evidence>
<organism evidence="13 14">
    <name type="scientific">Methyloligella solikamskensis</name>
    <dbReference type="NCBI Taxonomy" id="1177756"/>
    <lineage>
        <taxon>Bacteria</taxon>
        <taxon>Pseudomonadati</taxon>
        <taxon>Pseudomonadota</taxon>
        <taxon>Alphaproteobacteria</taxon>
        <taxon>Hyphomicrobiales</taxon>
        <taxon>Hyphomicrobiaceae</taxon>
        <taxon>Methyloligella</taxon>
    </lineage>
</organism>
<reference evidence="14" key="1">
    <citation type="journal article" date="2019" name="Int. J. Syst. Evol. Microbiol.">
        <title>The Global Catalogue of Microorganisms (GCM) 10K type strain sequencing project: providing services to taxonomists for standard genome sequencing and annotation.</title>
        <authorList>
            <consortium name="The Broad Institute Genomics Platform"/>
            <consortium name="The Broad Institute Genome Sequencing Center for Infectious Disease"/>
            <person name="Wu L."/>
            <person name="Ma J."/>
        </authorList>
    </citation>
    <scope>NUCLEOTIDE SEQUENCE [LARGE SCALE GENOMIC DNA]</scope>
    <source>
        <strain evidence="14">CCUG 61697</strain>
    </source>
</reference>
<evidence type="ECO:0000256" key="10">
    <source>
        <dbReference type="HAMAP-Rule" id="MF_00061"/>
    </source>
</evidence>
<evidence type="ECO:0000256" key="5">
    <source>
        <dbReference type="ARBA" id="ARBA00022741"/>
    </source>
</evidence>
<feature type="active site" evidence="10">
    <location>
        <position position="11"/>
    </location>
</feature>
<protein>
    <recommendedName>
        <fullName evidence="3 10">4-diphosphocytidyl-2-C-methyl-D-erythritol kinase</fullName>
        <shortName evidence="10">CMK</shortName>
        <ecNumber evidence="2 10">2.7.1.148</ecNumber>
    </recommendedName>
    <alternativeName>
        <fullName evidence="9 10">4-(cytidine-5'-diphospho)-2-C-methyl-D-erythritol kinase</fullName>
    </alternativeName>
</protein>
<comment type="pathway">
    <text evidence="10">Isoprenoid biosynthesis; isopentenyl diphosphate biosynthesis via DXP pathway; isopentenyl diphosphate from 1-deoxy-D-xylulose 5-phosphate: step 3/6.</text>
</comment>
<evidence type="ECO:0000256" key="6">
    <source>
        <dbReference type="ARBA" id="ARBA00022777"/>
    </source>
</evidence>
<keyword evidence="6 10" id="KW-0418">Kinase</keyword>
<comment type="catalytic activity">
    <reaction evidence="10">
        <text>4-CDP-2-C-methyl-D-erythritol + ATP = 4-CDP-2-C-methyl-D-erythritol 2-phosphate + ADP + H(+)</text>
        <dbReference type="Rhea" id="RHEA:18437"/>
        <dbReference type="ChEBI" id="CHEBI:15378"/>
        <dbReference type="ChEBI" id="CHEBI:30616"/>
        <dbReference type="ChEBI" id="CHEBI:57823"/>
        <dbReference type="ChEBI" id="CHEBI:57919"/>
        <dbReference type="ChEBI" id="CHEBI:456216"/>
        <dbReference type="EC" id="2.7.1.148"/>
    </reaction>
</comment>
<comment type="similarity">
    <text evidence="1 10">Belongs to the GHMP kinase family. IspE subfamily.</text>
</comment>
<dbReference type="SUPFAM" id="SSF55060">
    <property type="entry name" value="GHMP Kinase, C-terminal domain"/>
    <property type="match status" value="1"/>
</dbReference>
<dbReference type="SUPFAM" id="SSF54211">
    <property type="entry name" value="Ribosomal protein S5 domain 2-like"/>
    <property type="match status" value="1"/>
</dbReference>
<gene>
    <name evidence="10" type="primary">ispE</name>
    <name evidence="13" type="ORF">ACFQ2F_15025</name>
</gene>
<evidence type="ECO:0000256" key="2">
    <source>
        <dbReference type="ARBA" id="ARBA00012052"/>
    </source>
</evidence>
<comment type="caution">
    <text evidence="13">The sequence shown here is derived from an EMBL/GenBank/DDBJ whole genome shotgun (WGS) entry which is preliminary data.</text>
</comment>
<proteinExistence type="inferred from homology"/>
<keyword evidence="4 10" id="KW-0808">Transferase</keyword>
<dbReference type="Pfam" id="PF08544">
    <property type="entry name" value="GHMP_kinases_C"/>
    <property type="match status" value="1"/>
</dbReference>
<dbReference type="InterPro" id="IPR013750">
    <property type="entry name" value="GHMP_kinase_C_dom"/>
</dbReference>
<keyword evidence="5 10" id="KW-0547">Nucleotide-binding</keyword>
<evidence type="ECO:0000259" key="11">
    <source>
        <dbReference type="Pfam" id="PF00288"/>
    </source>
</evidence>
<evidence type="ECO:0000256" key="4">
    <source>
        <dbReference type="ARBA" id="ARBA00022679"/>
    </source>
</evidence>
<dbReference type="InterPro" id="IPR036554">
    <property type="entry name" value="GHMP_kinase_C_sf"/>
</dbReference>
<dbReference type="InterPro" id="IPR014721">
    <property type="entry name" value="Ribsml_uS5_D2-typ_fold_subgr"/>
</dbReference>
<dbReference type="EMBL" id="JBHTJO010000002">
    <property type="protein sequence ID" value="MFD0988410.1"/>
    <property type="molecule type" value="Genomic_DNA"/>
</dbReference>
<keyword evidence="14" id="KW-1185">Reference proteome</keyword>
<dbReference type="Gene3D" id="3.30.230.10">
    <property type="match status" value="1"/>
</dbReference>
<dbReference type="PANTHER" id="PTHR43527">
    <property type="entry name" value="4-DIPHOSPHOCYTIDYL-2-C-METHYL-D-ERYTHRITOL KINASE, CHLOROPLASTIC"/>
    <property type="match status" value="1"/>
</dbReference>
<dbReference type="HAMAP" id="MF_00061">
    <property type="entry name" value="IspE"/>
    <property type="match status" value="1"/>
</dbReference>
<dbReference type="RefSeq" id="WP_379091456.1">
    <property type="nucleotide sequence ID" value="NZ_JBHTJO010000002.1"/>
</dbReference>
<evidence type="ECO:0000313" key="14">
    <source>
        <dbReference type="Proteomes" id="UP001597102"/>
    </source>
</evidence>
<dbReference type="InterPro" id="IPR004424">
    <property type="entry name" value="IspE"/>
</dbReference>
<evidence type="ECO:0000256" key="9">
    <source>
        <dbReference type="ARBA" id="ARBA00032554"/>
    </source>
</evidence>
<dbReference type="NCBIfam" id="NF011202">
    <property type="entry name" value="PRK14608.1"/>
    <property type="match status" value="1"/>
</dbReference>
<dbReference type="Pfam" id="PF00288">
    <property type="entry name" value="GHMP_kinases_N"/>
    <property type="match status" value="1"/>
</dbReference>
<name>A0ABW3JD61_9HYPH</name>
<dbReference type="NCBIfam" id="TIGR00154">
    <property type="entry name" value="ispE"/>
    <property type="match status" value="1"/>
</dbReference>
<accession>A0ABW3JD61</accession>
<evidence type="ECO:0000256" key="3">
    <source>
        <dbReference type="ARBA" id="ARBA00017473"/>
    </source>
</evidence>
<dbReference type="InterPro" id="IPR020568">
    <property type="entry name" value="Ribosomal_Su5_D2-typ_SF"/>
</dbReference>